<dbReference type="Pfam" id="PF00497">
    <property type="entry name" value="SBP_bac_3"/>
    <property type="match status" value="1"/>
</dbReference>
<organism evidence="5 6">
    <name type="scientific">Actinomadura montaniterrae</name>
    <dbReference type="NCBI Taxonomy" id="1803903"/>
    <lineage>
        <taxon>Bacteria</taxon>
        <taxon>Bacillati</taxon>
        <taxon>Actinomycetota</taxon>
        <taxon>Actinomycetes</taxon>
        <taxon>Streptosporangiales</taxon>
        <taxon>Thermomonosporaceae</taxon>
        <taxon>Actinomadura</taxon>
    </lineage>
</organism>
<gene>
    <name evidence="5" type="ORF">F9B16_17020</name>
</gene>
<dbReference type="PANTHER" id="PTHR35936">
    <property type="entry name" value="MEMBRANE-BOUND LYTIC MUREIN TRANSGLYCOSYLASE F"/>
    <property type="match status" value="1"/>
</dbReference>
<dbReference type="EMBL" id="WBMR01000042">
    <property type="protein sequence ID" value="KAB2380718.1"/>
    <property type="molecule type" value="Genomic_DNA"/>
</dbReference>
<dbReference type="InterPro" id="IPR001638">
    <property type="entry name" value="Solute-binding_3/MltF_N"/>
</dbReference>
<feature type="chain" id="PRO_5038952759" evidence="3">
    <location>
        <begin position="17"/>
        <end position="301"/>
    </location>
</feature>
<sequence length="301" mass="31071">MNKAFGVRFAAGGAVAAAALTLAGCGGGSGKDNPYGLEEAGTVLAAVSTDQPPFAAADKGGKPQGFIVDLTDEVAKRLKLKVEYKASAVPAALQGLSSGQYDLAASGLGVTAERQKQVSFTKGVYWSTTTVLTRKNSTATKLTDFSGKRVGDITGAVQQEFVKSKMPGAKQVQFQNQNTAVTQLLSGNLDAFVVGGPDADAYLKKYSALKPAVSAPVDHATAMAVQKKNTKFQQAFDGQLGAMVQDGTFLKIYKKWFVEAPRPELVKIWPALGSQVGQDGGNGQAGGNGQGAEGTQGGSSS</sequence>
<feature type="region of interest" description="Disordered" evidence="2">
    <location>
        <begin position="277"/>
        <end position="301"/>
    </location>
</feature>
<feature type="domain" description="Solute-binding protein family 3/N-terminal" evidence="4">
    <location>
        <begin position="42"/>
        <end position="260"/>
    </location>
</feature>
<evidence type="ECO:0000256" key="1">
    <source>
        <dbReference type="ARBA" id="ARBA00022729"/>
    </source>
</evidence>
<dbReference type="PROSITE" id="PS51257">
    <property type="entry name" value="PROKAR_LIPOPROTEIN"/>
    <property type="match status" value="1"/>
</dbReference>
<keyword evidence="1 3" id="KW-0732">Signal</keyword>
<dbReference type="RefSeq" id="WP_151541060.1">
    <property type="nucleotide sequence ID" value="NZ_WBMR01000042.1"/>
</dbReference>
<dbReference type="SUPFAM" id="SSF53850">
    <property type="entry name" value="Periplasmic binding protein-like II"/>
    <property type="match status" value="1"/>
</dbReference>
<feature type="signal peptide" evidence="3">
    <location>
        <begin position="1"/>
        <end position="16"/>
    </location>
</feature>
<dbReference type="Gene3D" id="3.40.190.10">
    <property type="entry name" value="Periplasmic binding protein-like II"/>
    <property type="match status" value="2"/>
</dbReference>
<dbReference type="AlphaFoldDB" id="A0A6L3VT54"/>
<evidence type="ECO:0000313" key="5">
    <source>
        <dbReference type="EMBL" id="KAB2380718.1"/>
    </source>
</evidence>
<evidence type="ECO:0000256" key="3">
    <source>
        <dbReference type="SAM" id="SignalP"/>
    </source>
</evidence>
<reference evidence="5 6" key="1">
    <citation type="submission" date="2019-09" db="EMBL/GenBank/DDBJ databases">
        <title>Actinomadura physcomitrii sp. nov., a novel actinomycete isolated from moss [Physcomitrium sphaericum (Ludw) Fuernr].</title>
        <authorList>
            <person name="Liu C."/>
            <person name="Zhuang X."/>
        </authorList>
    </citation>
    <scope>NUCLEOTIDE SEQUENCE [LARGE SCALE GENOMIC DNA]</scope>
    <source>
        <strain evidence="5 6">CYP1-1B</strain>
    </source>
</reference>
<accession>A0A6L3VT54</accession>
<feature type="compositionally biased region" description="Gly residues" evidence="2">
    <location>
        <begin position="278"/>
        <end position="301"/>
    </location>
</feature>
<dbReference type="SMART" id="SM00062">
    <property type="entry name" value="PBPb"/>
    <property type="match status" value="1"/>
</dbReference>
<evidence type="ECO:0000259" key="4">
    <source>
        <dbReference type="SMART" id="SM00062"/>
    </source>
</evidence>
<comment type="caution">
    <text evidence="5">The sequence shown here is derived from an EMBL/GenBank/DDBJ whole genome shotgun (WGS) entry which is preliminary data.</text>
</comment>
<evidence type="ECO:0000313" key="6">
    <source>
        <dbReference type="Proteomes" id="UP000483004"/>
    </source>
</evidence>
<name>A0A6L3VT54_9ACTN</name>
<keyword evidence="6" id="KW-1185">Reference proteome</keyword>
<proteinExistence type="predicted"/>
<protein>
    <submittedName>
        <fullName evidence="5">Amino acid ABC transporter substrate-binding protein</fullName>
    </submittedName>
</protein>
<dbReference type="Proteomes" id="UP000483004">
    <property type="component" value="Unassembled WGS sequence"/>
</dbReference>
<dbReference type="OrthoDB" id="9814902at2"/>
<dbReference type="PANTHER" id="PTHR35936:SF17">
    <property type="entry name" value="ARGININE-BINDING EXTRACELLULAR PROTEIN ARTP"/>
    <property type="match status" value="1"/>
</dbReference>
<evidence type="ECO:0000256" key="2">
    <source>
        <dbReference type="SAM" id="MobiDB-lite"/>
    </source>
</evidence>
<dbReference type="CDD" id="cd13530">
    <property type="entry name" value="PBP2_peptides_like"/>
    <property type="match status" value="1"/>
</dbReference>